<protein>
    <submittedName>
        <fullName evidence="1">Uncharacterized protein</fullName>
    </submittedName>
</protein>
<keyword evidence="2" id="KW-1185">Reference proteome</keyword>
<evidence type="ECO:0000313" key="2">
    <source>
        <dbReference type="Proteomes" id="UP000005365"/>
    </source>
</evidence>
<comment type="caution">
    <text evidence="1">The sequence shown here is derived from an EMBL/GenBank/DDBJ whole genome shotgun (WGS) entry which is preliminary data.</text>
</comment>
<gene>
    <name evidence="1" type="ORF">NEISICOT_03518</name>
</gene>
<reference evidence="1" key="1">
    <citation type="submission" date="2009-07" db="EMBL/GenBank/DDBJ databases">
        <authorList>
            <person name="Weinstock G."/>
            <person name="Sodergren E."/>
            <person name="Clifton S."/>
            <person name="Fulton L."/>
            <person name="Fulton B."/>
            <person name="Courtney L."/>
            <person name="Fronick C."/>
            <person name="Harrison M."/>
            <person name="Strong C."/>
            <person name="Farmer C."/>
            <person name="Delahaunty K."/>
            <person name="Markovic C."/>
            <person name="Hall O."/>
            <person name="Minx P."/>
            <person name="Tomlinson C."/>
            <person name="Mitreva M."/>
            <person name="Nelson J."/>
            <person name="Hou S."/>
            <person name="Wollam A."/>
            <person name="Pepin K.H."/>
            <person name="Johnson M."/>
            <person name="Bhonagiri V."/>
            <person name="Nash W.E."/>
            <person name="Warren W."/>
            <person name="Chinwalla A."/>
            <person name="Mardis E.R."/>
            <person name="Wilson R.K."/>
        </authorList>
    </citation>
    <scope>NUCLEOTIDE SEQUENCE [LARGE SCALE GENOMIC DNA]</scope>
    <source>
        <strain evidence="1">ATCC 29256</strain>
    </source>
</reference>
<name>C6MAD5_NEISI</name>
<evidence type="ECO:0000313" key="1">
    <source>
        <dbReference type="EMBL" id="EET42740.1"/>
    </source>
</evidence>
<organism evidence="1 2">
    <name type="scientific">Neisseria sicca ATCC 29256</name>
    <dbReference type="NCBI Taxonomy" id="547045"/>
    <lineage>
        <taxon>Bacteria</taxon>
        <taxon>Pseudomonadati</taxon>
        <taxon>Pseudomonadota</taxon>
        <taxon>Betaproteobacteria</taxon>
        <taxon>Neisseriales</taxon>
        <taxon>Neisseriaceae</taxon>
        <taxon>Neisseria</taxon>
    </lineage>
</organism>
<dbReference type="Proteomes" id="UP000005365">
    <property type="component" value="Unassembled WGS sequence"/>
</dbReference>
<dbReference type="EMBL" id="ACKO02000038">
    <property type="protein sequence ID" value="EET42740.1"/>
    <property type="molecule type" value="Genomic_DNA"/>
</dbReference>
<dbReference type="AlphaFoldDB" id="C6MAD5"/>
<proteinExistence type="predicted"/>
<sequence length="43" mass="4921">MMLRISFCCSVIIWAYLEQIDFESRQTGKYSGLTLNQYGVASP</sequence>
<accession>C6MAD5</accession>